<dbReference type="Proteomes" id="UP000029121">
    <property type="component" value="Unassembled WGS sequence"/>
</dbReference>
<sequence>MTHPHERGGWFRTMMIQVHREWFQRTLHGLEDEPACAWFWKDAQAYVEILLRATHLPSQVLELRGNHQRPVTLGGDSQSREVQSRHLSQEAHNHGIWQPL</sequence>
<feature type="region of interest" description="Disordered" evidence="1">
    <location>
        <begin position="67"/>
        <end position="100"/>
    </location>
</feature>
<evidence type="ECO:0000313" key="3">
    <source>
        <dbReference type="Proteomes" id="UP000029121"/>
    </source>
</evidence>
<feature type="compositionally biased region" description="Basic and acidic residues" evidence="1">
    <location>
        <begin position="78"/>
        <end position="93"/>
    </location>
</feature>
<evidence type="ECO:0000313" key="2">
    <source>
        <dbReference type="EMBL" id="EOA18990.1"/>
    </source>
</evidence>
<dbReference type="AlphaFoldDB" id="R0H2X8"/>
<keyword evidence="3" id="KW-1185">Reference proteome</keyword>
<accession>R0H2X8</accession>
<reference evidence="3" key="1">
    <citation type="journal article" date="2013" name="Nat. Genet.">
        <title>The Capsella rubella genome and the genomic consequences of rapid mating system evolution.</title>
        <authorList>
            <person name="Slotte T."/>
            <person name="Hazzouri K.M."/>
            <person name="Agren J.A."/>
            <person name="Koenig D."/>
            <person name="Maumus F."/>
            <person name="Guo Y.L."/>
            <person name="Steige K."/>
            <person name="Platts A.E."/>
            <person name="Escobar J.S."/>
            <person name="Newman L.K."/>
            <person name="Wang W."/>
            <person name="Mandakova T."/>
            <person name="Vello E."/>
            <person name="Smith L.M."/>
            <person name="Henz S.R."/>
            <person name="Steffen J."/>
            <person name="Takuno S."/>
            <person name="Brandvain Y."/>
            <person name="Coop G."/>
            <person name="Andolfatto P."/>
            <person name="Hu T.T."/>
            <person name="Blanchette M."/>
            <person name="Clark R.M."/>
            <person name="Quesneville H."/>
            <person name="Nordborg M."/>
            <person name="Gaut B.S."/>
            <person name="Lysak M.A."/>
            <person name="Jenkins J."/>
            <person name="Grimwood J."/>
            <person name="Chapman J."/>
            <person name="Prochnik S."/>
            <person name="Shu S."/>
            <person name="Rokhsar D."/>
            <person name="Schmutz J."/>
            <person name="Weigel D."/>
            <person name="Wright S.I."/>
        </authorList>
    </citation>
    <scope>NUCLEOTIDE SEQUENCE [LARGE SCALE GENOMIC DNA]</scope>
    <source>
        <strain evidence="3">cv. Monte Gargano</strain>
    </source>
</reference>
<evidence type="ECO:0000256" key="1">
    <source>
        <dbReference type="SAM" id="MobiDB-lite"/>
    </source>
</evidence>
<proteinExistence type="predicted"/>
<organism evidence="2 3">
    <name type="scientific">Capsella rubella</name>
    <dbReference type="NCBI Taxonomy" id="81985"/>
    <lineage>
        <taxon>Eukaryota</taxon>
        <taxon>Viridiplantae</taxon>
        <taxon>Streptophyta</taxon>
        <taxon>Embryophyta</taxon>
        <taxon>Tracheophyta</taxon>
        <taxon>Spermatophyta</taxon>
        <taxon>Magnoliopsida</taxon>
        <taxon>eudicotyledons</taxon>
        <taxon>Gunneridae</taxon>
        <taxon>Pentapetalae</taxon>
        <taxon>rosids</taxon>
        <taxon>malvids</taxon>
        <taxon>Brassicales</taxon>
        <taxon>Brassicaceae</taxon>
        <taxon>Camelineae</taxon>
        <taxon>Capsella</taxon>
    </lineage>
</organism>
<name>R0H2X8_9BRAS</name>
<gene>
    <name evidence="2" type="ORF">CARUB_v10007635mg</name>
</gene>
<protein>
    <submittedName>
        <fullName evidence="2">Uncharacterized protein</fullName>
    </submittedName>
</protein>
<dbReference type="EMBL" id="KB870811">
    <property type="protein sequence ID" value="EOA18990.1"/>
    <property type="molecule type" value="Genomic_DNA"/>
</dbReference>